<keyword evidence="2" id="KW-0229">DNA integration</keyword>
<dbReference type="EMBL" id="AOIN01000008">
    <property type="protein sequence ID" value="ELZ06180.1"/>
    <property type="molecule type" value="Genomic_DNA"/>
</dbReference>
<name>M0B5U2_9EURY</name>
<proteinExistence type="inferred from homology"/>
<dbReference type="Pfam" id="PF00589">
    <property type="entry name" value="Phage_integrase"/>
    <property type="match status" value="1"/>
</dbReference>
<evidence type="ECO:0000259" key="7">
    <source>
        <dbReference type="PROSITE" id="PS51900"/>
    </source>
</evidence>
<dbReference type="GO" id="GO:0003677">
    <property type="term" value="F:DNA binding"/>
    <property type="evidence" value="ECO:0007669"/>
    <property type="project" value="UniProtKB-UniRule"/>
</dbReference>
<sequence>MYLGCQIMSEKNSEIKDGLELKTGSKLATEYLHSECGATISRNTAKTYQSYLRGYIEHLDEISVEVLSAKSQNVRSYLKKRARHGRREGTLRLDLTVIKGLYKWIRLETEKEALIDYLSLENIDIGRFRTPPTIEREPLNKDELEALYDELDTFRDRLMVTVGAELGPRNIDLRKIRVGDVDFEGRTISLSDSKARDRYSLPISDTLAVELKHWLTVYRPTYPFSEDHDYVFPSNQGGHLSDSRLLAIVKEAARNAGIQESLGESWMSERQKDALGTDADIREWKKVTVHALRHTFGHLMEEAGLSPEARRDALNHKSTETTEKYYSSNATEYKELIRELLHKERDNDDN</sequence>
<protein>
    <submittedName>
        <fullName evidence="8">Site-specific recombinase xerd</fullName>
    </submittedName>
</protein>
<dbReference type="InterPro" id="IPR011010">
    <property type="entry name" value="DNA_brk_join_enz"/>
</dbReference>
<feature type="domain" description="Tyr recombinase" evidence="6">
    <location>
        <begin position="134"/>
        <end position="338"/>
    </location>
</feature>
<dbReference type="AlphaFoldDB" id="M0B5U2"/>
<evidence type="ECO:0000313" key="9">
    <source>
        <dbReference type="Proteomes" id="UP000011693"/>
    </source>
</evidence>
<dbReference type="GO" id="GO:0015074">
    <property type="term" value="P:DNA integration"/>
    <property type="evidence" value="ECO:0007669"/>
    <property type="project" value="UniProtKB-KW"/>
</dbReference>
<keyword evidence="9" id="KW-1185">Reference proteome</keyword>
<dbReference type="SUPFAM" id="SSF56349">
    <property type="entry name" value="DNA breaking-rejoining enzymes"/>
    <property type="match status" value="1"/>
</dbReference>
<evidence type="ECO:0000259" key="6">
    <source>
        <dbReference type="PROSITE" id="PS51898"/>
    </source>
</evidence>
<accession>M0B5U2</accession>
<dbReference type="CDD" id="cd00397">
    <property type="entry name" value="DNA_BRE_C"/>
    <property type="match status" value="1"/>
</dbReference>
<dbReference type="PATRIC" id="fig|1227492.4.peg.13"/>
<dbReference type="PROSITE" id="PS51898">
    <property type="entry name" value="TYR_RECOMBINASE"/>
    <property type="match status" value="1"/>
</dbReference>
<comment type="caution">
    <text evidence="8">The sequence shown here is derived from an EMBL/GenBank/DDBJ whole genome shotgun (WGS) entry which is preliminary data.</text>
</comment>
<dbReference type="InterPro" id="IPR013762">
    <property type="entry name" value="Integrase-like_cat_sf"/>
</dbReference>
<gene>
    <name evidence="8" type="ORF">C482_00120</name>
</gene>
<evidence type="ECO:0000256" key="2">
    <source>
        <dbReference type="ARBA" id="ARBA00022908"/>
    </source>
</evidence>
<evidence type="ECO:0000256" key="1">
    <source>
        <dbReference type="ARBA" id="ARBA00008857"/>
    </source>
</evidence>
<keyword evidence="3 5" id="KW-0238">DNA-binding</keyword>
<feature type="domain" description="Core-binding (CB)" evidence="7">
    <location>
        <begin position="22"/>
        <end position="106"/>
    </location>
</feature>
<evidence type="ECO:0000256" key="3">
    <source>
        <dbReference type="ARBA" id="ARBA00023125"/>
    </source>
</evidence>
<keyword evidence="4" id="KW-0233">DNA recombination</keyword>
<evidence type="ECO:0000313" key="8">
    <source>
        <dbReference type="EMBL" id="ELZ06180.1"/>
    </source>
</evidence>
<comment type="similarity">
    <text evidence="1">Belongs to the 'phage' integrase family.</text>
</comment>
<dbReference type="InterPro" id="IPR050090">
    <property type="entry name" value="Tyrosine_recombinase_XerCD"/>
</dbReference>
<organism evidence="8 9">
    <name type="scientific">Natrialba chahannaoensis JCM 10990</name>
    <dbReference type="NCBI Taxonomy" id="1227492"/>
    <lineage>
        <taxon>Archaea</taxon>
        <taxon>Methanobacteriati</taxon>
        <taxon>Methanobacteriota</taxon>
        <taxon>Stenosarchaea group</taxon>
        <taxon>Halobacteria</taxon>
        <taxon>Halobacteriales</taxon>
        <taxon>Natrialbaceae</taxon>
        <taxon>Natrialba</taxon>
    </lineage>
</organism>
<dbReference type="PANTHER" id="PTHR30349:SF64">
    <property type="entry name" value="PROPHAGE INTEGRASE INTD-RELATED"/>
    <property type="match status" value="1"/>
</dbReference>
<dbReference type="InterPro" id="IPR004107">
    <property type="entry name" value="Integrase_SAM-like_N"/>
</dbReference>
<dbReference type="PROSITE" id="PS51900">
    <property type="entry name" value="CB"/>
    <property type="match status" value="1"/>
</dbReference>
<dbReference type="InterPro" id="IPR044068">
    <property type="entry name" value="CB"/>
</dbReference>
<dbReference type="Gene3D" id="1.10.443.10">
    <property type="entry name" value="Intergrase catalytic core"/>
    <property type="match status" value="1"/>
</dbReference>
<dbReference type="InterPro" id="IPR002104">
    <property type="entry name" value="Integrase_catalytic"/>
</dbReference>
<reference evidence="8 9" key="1">
    <citation type="journal article" date="2014" name="PLoS Genet.">
        <title>Phylogenetically driven sequencing of extremely halophilic archaea reveals strategies for static and dynamic osmo-response.</title>
        <authorList>
            <person name="Becker E.A."/>
            <person name="Seitzer P.M."/>
            <person name="Tritt A."/>
            <person name="Larsen D."/>
            <person name="Krusor M."/>
            <person name="Yao A.I."/>
            <person name="Wu D."/>
            <person name="Madern D."/>
            <person name="Eisen J.A."/>
            <person name="Darling A.E."/>
            <person name="Facciotti M.T."/>
        </authorList>
    </citation>
    <scope>NUCLEOTIDE SEQUENCE [LARGE SCALE GENOMIC DNA]</scope>
    <source>
        <strain evidence="8 9">JCM 10990</strain>
    </source>
</reference>
<dbReference type="Gene3D" id="1.10.150.130">
    <property type="match status" value="1"/>
</dbReference>
<evidence type="ECO:0000256" key="5">
    <source>
        <dbReference type="PROSITE-ProRule" id="PRU01248"/>
    </source>
</evidence>
<dbReference type="InterPro" id="IPR010998">
    <property type="entry name" value="Integrase_recombinase_N"/>
</dbReference>
<dbReference type="GO" id="GO:0006310">
    <property type="term" value="P:DNA recombination"/>
    <property type="evidence" value="ECO:0007669"/>
    <property type="project" value="UniProtKB-KW"/>
</dbReference>
<evidence type="ECO:0000256" key="4">
    <source>
        <dbReference type="ARBA" id="ARBA00023172"/>
    </source>
</evidence>
<dbReference type="PANTHER" id="PTHR30349">
    <property type="entry name" value="PHAGE INTEGRASE-RELATED"/>
    <property type="match status" value="1"/>
</dbReference>
<dbReference type="Pfam" id="PF02899">
    <property type="entry name" value="Phage_int_SAM_1"/>
    <property type="match status" value="1"/>
</dbReference>
<dbReference type="Proteomes" id="UP000011693">
    <property type="component" value="Unassembled WGS sequence"/>
</dbReference>